<comment type="caution">
    <text evidence="1">The sequence shown here is derived from an EMBL/GenBank/DDBJ whole genome shotgun (WGS) entry which is preliminary data.</text>
</comment>
<evidence type="ECO:0000313" key="2">
    <source>
        <dbReference type="Proteomes" id="UP000050465"/>
    </source>
</evidence>
<proteinExistence type="predicted"/>
<evidence type="ECO:0000313" key="1">
    <source>
        <dbReference type="EMBL" id="KPQ33939.1"/>
    </source>
</evidence>
<dbReference type="AlphaFoldDB" id="A0A0P8BYC0"/>
<accession>A0A0P8BYC0</accession>
<reference evidence="1 2" key="1">
    <citation type="submission" date="2015-09" db="EMBL/GenBank/DDBJ databases">
        <title>Identification and resolution of microdiversity through metagenomic sequencing of parallel consortia.</title>
        <authorList>
            <person name="Nelson W.C."/>
            <person name="Romine M.F."/>
            <person name="Lindemann S.R."/>
        </authorList>
    </citation>
    <scope>NUCLEOTIDE SEQUENCE [LARGE SCALE GENOMIC DNA]</scope>
    <source>
        <strain evidence="1">Ana</strain>
    </source>
</reference>
<protein>
    <recommendedName>
        <fullName evidence="3">EF-hand domain-containing protein</fullName>
    </recommendedName>
</protein>
<name>A0A0P8BYC0_9CYAN</name>
<gene>
    <name evidence="1" type="ORF">HLUCCA11_16785</name>
</gene>
<sequence>MELTINLPDAVFQQLRTIAELTEQPLSDLVLQSIAGNLPPSIASAPTEVRAELLQMQTLSTENLRQIAQAQVPADQQSEHFELLDKNKSGSLTEAEQRRLHELRNLADQLMLKKAHACAILRWRGKPIRRIAQLLKICS</sequence>
<organism evidence="1 2">
    <name type="scientific">Phormidesmis priestleyi Ana</name>
    <dbReference type="NCBI Taxonomy" id="1666911"/>
    <lineage>
        <taxon>Bacteria</taxon>
        <taxon>Bacillati</taxon>
        <taxon>Cyanobacteriota</taxon>
        <taxon>Cyanophyceae</taxon>
        <taxon>Leptolyngbyales</taxon>
        <taxon>Leptolyngbyaceae</taxon>
        <taxon>Phormidesmis</taxon>
    </lineage>
</organism>
<dbReference type="Proteomes" id="UP000050465">
    <property type="component" value="Unassembled WGS sequence"/>
</dbReference>
<evidence type="ECO:0008006" key="3">
    <source>
        <dbReference type="Google" id="ProtNLM"/>
    </source>
</evidence>
<dbReference type="EMBL" id="LJZR01000025">
    <property type="protein sequence ID" value="KPQ33939.1"/>
    <property type="molecule type" value="Genomic_DNA"/>
</dbReference>